<dbReference type="SUPFAM" id="SSF48452">
    <property type="entry name" value="TPR-like"/>
    <property type="match status" value="1"/>
</dbReference>
<keyword evidence="6" id="KW-1185">Reference proteome</keyword>
<name>A0A1X7EE80_TRICW</name>
<dbReference type="SUPFAM" id="SSF46689">
    <property type="entry name" value="Homeodomain-like"/>
    <property type="match status" value="1"/>
</dbReference>
<dbReference type="PROSITE" id="PS00041">
    <property type="entry name" value="HTH_ARAC_FAMILY_1"/>
    <property type="match status" value="1"/>
</dbReference>
<dbReference type="SMART" id="SM00342">
    <property type="entry name" value="HTH_ARAC"/>
    <property type="match status" value="1"/>
</dbReference>
<keyword evidence="3" id="KW-0804">Transcription</keyword>
<dbReference type="Gene3D" id="1.10.10.60">
    <property type="entry name" value="Homeodomain-like"/>
    <property type="match status" value="1"/>
</dbReference>
<dbReference type="Gene3D" id="1.25.40.10">
    <property type="entry name" value="Tetratricopeptide repeat domain"/>
    <property type="match status" value="1"/>
</dbReference>
<dbReference type="InterPro" id="IPR050204">
    <property type="entry name" value="AraC_XylS_family_regulators"/>
</dbReference>
<dbReference type="EMBL" id="FXAH01000005">
    <property type="protein sequence ID" value="SMF32364.1"/>
    <property type="molecule type" value="Genomic_DNA"/>
</dbReference>
<gene>
    <name evidence="5" type="ORF">SAMN06295900_105263</name>
</gene>
<proteinExistence type="predicted"/>
<organism evidence="5 6">
    <name type="scientific">Trinickia caryophylli</name>
    <name type="common">Paraburkholderia caryophylli</name>
    <dbReference type="NCBI Taxonomy" id="28094"/>
    <lineage>
        <taxon>Bacteria</taxon>
        <taxon>Pseudomonadati</taxon>
        <taxon>Pseudomonadota</taxon>
        <taxon>Betaproteobacteria</taxon>
        <taxon>Burkholderiales</taxon>
        <taxon>Burkholderiaceae</taxon>
        <taxon>Trinickia</taxon>
    </lineage>
</organism>
<dbReference type="GO" id="GO:0043565">
    <property type="term" value="F:sequence-specific DNA binding"/>
    <property type="evidence" value="ECO:0007669"/>
    <property type="project" value="InterPro"/>
</dbReference>
<dbReference type="InterPro" id="IPR009057">
    <property type="entry name" value="Homeodomain-like_sf"/>
</dbReference>
<dbReference type="OrthoDB" id="9146493at2"/>
<evidence type="ECO:0000259" key="4">
    <source>
        <dbReference type="PROSITE" id="PS01124"/>
    </source>
</evidence>
<dbReference type="PROSITE" id="PS01124">
    <property type="entry name" value="HTH_ARAC_FAMILY_2"/>
    <property type="match status" value="1"/>
</dbReference>
<dbReference type="RefSeq" id="WP_085227506.1">
    <property type="nucleotide sequence ID" value="NZ_BSQD01000004.1"/>
</dbReference>
<dbReference type="GeneID" id="95553656"/>
<keyword evidence="1" id="KW-0805">Transcription regulation</keyword>
<evidence type="ECO:0000256" key="3">
    <source>
        <dbReference type="ARBA" id="ARBA00023163"/>
    </source>
</evidence>
<feature type="domain" description="HTH araC/xylS-type" evidence="4">
    <location>
        <begin position="374"/>
        <end position="476"/>
    </location>
</feature>
<dbReference type="GO" id="GO:0003700">
    <property type="term" value="F:DNA-binding transcription factor activity"/>
    <property type="evidence" value="ECO:0007669"/>
    <property type="project" value="InterPro"/>
</dbReference>
<reference evidence="6" key="1">
    <citation type="submission" date="2017-04" db="EMBL/GenBank/DDBJ databases">
        <authorList>
            <person name="Varghese N."/>
            <person name="Submissions S."/>
        </authorList>
    </citation>
    <scope>NUCLEOTIDE SEQUENCE [LARGE SCALE GENOMIC DNA]</scope>
    <source>
        <strain evidence="6">Ballard 720</strain>
    </source>
</reference>
<dbReference type="InterPro" id="IPR018060">
    <property type="entry name" value="HTH_AraC"/>
</dbReference>
<evidence type="ECO:0000313" key="6">
    <source>
        <dbReference type="Proteomes" id="UP000192911"/>
    </source>
</evidence>
<evidence type="ECO:0000313" key="5">
    <source>
        <dbReference type="EMBL" id="SMF32364.1"/>
    </source>
</evidence>
<dbReference type="PANTHER" id="PTHR46796:SF12">
    <property type="entry name" value="HTH-TYPE DNA-BINDING TRANSCRIPTIONAL ACTIVATOR EUTR"/>
    <property type="match status" value="1"/>
</dbReference>
<evidence type="ECO:0000256" key="2">
    <source>
        <dbReference type="ARBA" id="ARBA00023125"/>
    </source>
</evidence>
<dbReference type="AlphaFoldDB" id="A0A1X7EE80"/>
<dbReference type="Pfam" id="PF12833">
    <property type="entry name" value="HTH_18"/>
    <property type="match status" value="1"/>
</dbReference>
<dbReference type="InterPro" id="IPR018062">
    <property type="entry name" value="HTH_AraC-typ_CS"/>
</dbReference>
<dbReference type="PANTHER" id="PTHR46796">
    <property type="entry name" value="HTH-TYPE TRANSCRIPTIONAL ACTIVATOR RHAS-RELATED"/>
    <property type="match status" value="1"/>
</dbReference>
<protein>
    <submittedName>
        <fullName evidence="5">Transcriptional regulator, AraC family</fullName>
    </submittedName>
</protein>
<accession>A0A1X7EE80</accession>
<dbReference type="Proteomes" id="UP000192911">
    <property type="component" value="Unassembled WGS sequence"/>
</dbReference>
<sequence>MSSSIYFAVASTLASVRPESSLFTMMLNGQFRDASAAAAARAEPAQPGIAPDYASLQTYADVLLVLGQYEEAEDAYRRAQKAIRGEHRTTRAALSRNAGWQALFQNHLGTALKCFQRVVEDEDASEGQRLESLVGSVLVLFRLGRLDGVHALLGALRERVAQAQDARWACVAHVLIRDVVDQYQLRSCSQLADHIYWHSATLEARSKAFEEVFPAQQPEEMPPIGVLSRHSDYLSHLQALARGGESALTQIETHLRWSQGAGLAEYHREQRIEVALAALAGRLTHVAETMLHVFGERPLQGSQHAHWYNELLYCQSKLRQQQGRLQDYAQLYARYALQSLRHVRADSATVPTVAAERTQPATDDISARLPGKYRRAYRYLVEHLERPDLSVREVASHIGVTERALQAAFKANLGYTPSQLIRNRRMEHIRNDLMEDETHTSSVLRIANRWGVQHRSTLLNGYRQRFNEAPSQTLAR</sequence>
<keyword evidence="2" id="KW-0238">DNA-binding</keyword>
<dbReference type="InterPro" id="IPR011990">
    <property type="entry name" value="TPR-like_helical_dom_sf"/>
</dbReference>
<dbReference type="STRING" id="28094.SAMN06295900_105263"/>
<evidence type="ECO:0000256" key="1">
    <source>
        <dbReference type="ARBA" id="ARBA00023015"/>
    </source>
</evidence>